<dbReference type="RefSeq" id="WP_012634573.1">
    <property type="nucleotide sequence ID" value="NC_011898.1"/>
</dbReference>
<dbReference type="EMBL" id="CP001348">
    <property type="protein sequence ID" value="ACL74507.1"/>
    <property type="molecule type" value="Genomic_DNA"/>
</dbReference>
<dbReference type="KEGG" id="cce:Ccel_0119"/>
<dbReference type="eggNOG" id="ENOG502ZM4P">
    <property type="taxonomic scope" value="Bacteria"/>
</dbReference>
<dbReference type="AlphaFoldDB" id="B8I4F3"/>
<evidence type="ECO:0000313" key="2">
    <source>
        <dbReference type="Proteomes" id="UP000001349"/>
    </source>
</evidence>
<dbReference type="Proteomes" id="UP000001349">
    <property type="component" value="Chromosome"/>
</dbReference>
<evidence type="ECO:0000313" key="1">
    <source>
        <dbReference type="EMBL" id="ACL74507.1"/>
    </source>
</evidence>
<gene>
    <name evidence="1" type="ordered locus">Ccel_0119</name>
</gene>
<sequence precursor="true">MKNIIIAIIMFALCVALVIGTVLPASELISDTGEKVYQSVKKLNDNIKDD</sequence>
<proteinExistence type="predicted"/>
<keyword evidence="2" id="KW-1185">Reference proteome</keyword>
<reference evidence="1 2" key="1">
    <citation type="submission" date="2009-01" db="EMBL/GenBank/DDBJ databases">
        <title>Complete sequence of Clostridium cellulolyticum H10.</title>
        <authorList>
            <consortium name="US DOE Joint Genome Institute"/>
            <person name="Lucas S."/>
            <person name="Copeland A."/>
            <person name="Lapidus A."/>
            <person name="Glavina del Rio T."/>
            <person name="Dalin E."/>
            <person name="Tice H."/>
            <person name="Bruce D."/>
            <person name="Goodwin L."/>
            <person name="Pitluck S."/>
            <person name="Chertkov O."/>
            <person name="Saunders E."/>
            <person name="Brettin T."/>
            <person name="Detter J.C."/>
            <person name="Han C."/>
            <person name="Larimer F."/>
            <person name="Land M."/>
            <person name="Hauser L."/>
            <person name="Kyrpides N."/>
            <person name="Ivanova N."/>
            <person name="Zhou J."/>
            <person name="Richardson P."/>
        </authorList>
    </citation>
    <scope>NUCLEOTIDE SEQUENCE [LARGE SCALE GENOMIC DNA]</scope>
    <source>
        <strain evidence="2">ATCC 35319 / DSM 5812 / JCM 6584 / H10</strain>
    </source>
</reference>
<accession>B8I4F3</accession>
<dbReference type="HOGENOM" id="CLU_3116315_0_0_9"/>
<organism evidence="1 2">
    <name type="scientific">Ruminiclostridium cellulolyticum (strain ATCC 35319 / DSM 5812 / JCM 6584 / H10)</name>
    <name type="common">Clostridium cellulolyticum</name>
    <dbReference type="NCBI Taxonomy" id="394503"/>
    <lineage>
        <taxon>Bacteria</taxon>
        <taxon>Bacillati</taxon>
        <taxon>Bacillota</taxon>
        <taxon>Clostridia</taxon>
        <taxon>Eubacteriales</taxon>
        <taxon>Oscillospiraceae</taxon>
        <taxon>Ruminiclostridium</taxon>
    </lineage>
</organism>
<protein>
    <submittedName>
        <fullName evidence="1">Uncharacterized protein</fullName>
    </submittedName>
</protein>
<name>B8I4F3_RUMCH</name>
<dbReference type="STRING" id="394503.Ccel_0119"/>